<proteinExistence type="inferred from homology"/>
<dbReference type="GO" id="GO:0006520">
    <property type="term" value="P:amino acid metabolic process"/>
    <property type="evidence" value="ECO:0007669"/>
    <property type="project" value="InterPro"/>
</dbReference>
<dbReference type="InterPro" id="IPR015421">
    <property type="entry name" value="PyrdxlP-dep_Trfase_major"/>
</dbReference>
<dbReference type="Pfam" id="PF00155">
    <property type="entry name" value="Aminotran_1_2"/>
    <property type="match status" value="1"/>
</dbReference>
<gene>
    <name evidence="8" type="ORF">E3J95_01580</name>
</gene>
<dbReference type="InterPro" id="IPR015422">
    <property type="entry name" value="PyrdxlP-dep_Trfase_small"/>
</dbReference>
<feature type="domain" description="Aminotransferase class I/classII large" evidence="7">
    <location>
        <begin position="30"/>
        <end position="387"/>
    </location>
</feature>
<evidence type="ECO:0000256" key="5">
    <source>
        <dbReference type="ARBA" id="ARBA00022898"/>
    </source>
</evidence>
<reference evidence="8 9" key="1">
    <citation type="submission" date="2019-03" db="EMBL/GenBank/DDBJ databases">
        <title>Metabolic potential of uncultured bacteria and archaea associated with petroleum seepage in deep-sea sediments.</title>
        <authorList>
            <person name="Dong X."/>
            <person name="Hubert C."/>
        </authorList>
    </citation>
    <scope>NUCLEOTIDE SEQUENCE [LARGE SCALE GENOMIC DNA]</scope>
    <source>
        <strain evidence="8">E44_bin92</strain>
    </source>
</reference>
<keyword evidence="4 6" id="KW-0808">Transferase</keyword>
<dbReference type="Gene3D" id="3.90.1150.10">
    <property type="entry name" value="Aspartate Aminotransferase, domain 1"/>
    <property type="match status" value="1"/>
</dbReference>
<keyword evidence="3 6" id="KW-0032">Aminotransferase</keyword>
<dbReference type="FunFam" id="3.40.640.10:FF:000033">
    <property type="entry name" value="Aspartate aminotransferase"/>
    <property type="match status" value="1"/>
</dbReference>
<dbReference type="Gene3D" id="3.40.640.10">
    <property type="entry name" value="Type I PLP-dependent aspartate aminotransferase-like (Major domain)"/>
    <property type="match status" value="1"/>
</dbReference>
<evidence type="ECO:0000313" key="9">
    <source>
        <dbReference type="Proteomes" id="UP000320781"/>
    </source>
</evidence>
<evidence type="ECO:0000256" key="1">
    <source>
        <dbReference type="ARBA" id="ARBA00001933"/>
    </source>
</evidence>
<dbReference type="PANTHER" id="PTHR46383">
    <property type="entry name" value="ASPARTATE AMINOTRANSFERASE"/>
    <property type="match status" value="1"/>
</dbReference>
<dbReference type="CDD" id="cd00609">
    <property type="entry name" value="AAT_like"/>
    <property type="match status" value="1"/>
</dbReference>
<evidence type="ECO:0000256" key="4">
    <source>
        <dbReference type="ARBA" id="ARBA00022679"/>
    </source>
</evidence>
<evidence type="ECO:0000256" key="3">
    <source>
        <dbReference type="ARBA" id="ARBA00022576"/>
    </source>
</evidence>
<dbReference type="InterPro" id="IPR015424">
    <property type="entry name" value="PyrdxlP-dep_Trfase"/>
</dbReference>
<dbReference type="Proteomes" id="UP000320781">
    <property type="component" value="Unassembled WGS sequence"/>
</dbReference>
<name>A0A523QLH0_UNCAE</name>
<dbReference type="SUPFAM" id="SSF53383">
    <property type="entry name" value="PLP-dependent transferases"/>
    <property type="match status" value="1"/>
</dbReference>
<accession>A0A523QLH0</accession>
<comment type="caution">
    <text evidence="8">The sequence shown here is derived from an EMBL/GenBank/DDBJ whole genome shotgun (WGS) entry which is preliminary data.</text>
</comment>
<evidence type="ECO:0000313" key="8">
    <source>
        <dbReference type="EMBL" id="TES86592.1"/>
    </source>
</evidence>
<dbReference type="EMBL" id="SOKU01000072">
    <property type="protein sequence ID" value="TES86592.1"/>
    <property type="molecule type" value="Genomic_DNA"/>
</dbReference>
<dbReference type="InterPro" id="IPR004838">
    <property type="entry name" value="NHTrfase_class1_PyrdxlP-BS"/>
</dbReference>
<comment type="cofactor">
    <cofactor evidence="1 6">
        <name>pyridoxal 5'-phosphate</name>
        <dbReference type="ChEBI" id="CHEBI:597326"/>
    </cofactor>
</comment>
<evidence type="ECO:0000256" key="2">
    <source>
        <dbReference type="ARBA" id="ARBA00007441"/>
    </source>
</evidence>
<dbReference type="PANTHER" id="PTHR46383:SF1">
    <property type="entry name" value="ASPARTATE AMINOTRANSFERASE"/>
    <property type="match status" value="1"/>
</dbReference>
<protein>
    <recommendedName>
        <fullName evidence="6">Aminotransferase</fullName>
        <ecNumber evidence="6">2.6.1.-</ecNumber>
    </recommendedName>
</protein>
<evidence type="ECO:0000259" key="7">
    <source>
        <dbReference type="Pfam" id="PF00155"/>
    </source>
</evidence>
<dbReference type="GO" id="GO:0030170">
    <property type="term" value="F:pyridoxal phosphate binding"/>
    <property type="evidence" value="ECO:0007669"/>
    <property type="project" value="InterPro"/>
</dbReference>
<dbReference type="PROSITE" id="PS00105">
    <property type="entry name" value="AA_TRANSFER_CLASS_1"/>
    <property type="match status" value="1"/>
</dbReference>
<evidence type="ECO:0000256" key="6">
    <source>
        <dbReference type="RuleBase" id="RU000481"/>
    </source>
</evidence>
<dbReference type="AlphaFoldDB" id="A0A523QLH0"/>
<comment type="similarity">
    <text evidence="2 6">Belongs to the class-I pyridoxal-phosphate-dependent aminotransferase family.</text>
</comment>
<sequence>MLSARLARVAESATLAIGTRAKEMLREGRNVVNLSGGEPDFDTPSFIKEAAIQALRDGFTKYTPVAGIPELIQAIRDKFKRDNSLSYSSSQIMVSCGAKEALYNAFQAICNPGDEVVILSPYWVSYPEQVKLAGGIPVFVYLDFRGGLKLEKDELRQVISPRTKAIIINTPHNPTGGTFSLEELEEIAELAVTQDFLVIADEIYEKLIYEGTHVSIASLGNEIGNRTITINGVSKTYSMTGWRIGYAGGPEEIIEGMKKIQSQSTSCANSIAQRGALEALLGPQDDVEKARGEFQKRCQVMLDRVSQIEGVTCPKPQGAFYLFPDVSCFLGTHDGDWIIRNSVDLAKYLLEKAEVATVPGSAFGADSHLRLSYAVSLDEIHEGVDRIKEALGNLQG</sequence>
<keyword evidence="5" id="KW-0663">Pyridoxal phosphate</keyword>
<dbReference type="GO" id="GO:0008483">
    <property type="term" value="F:transaminase activity"/>
    <property type="evidence" value="ECO:0007669"/>
    <property type="project" value="UniProtKB-KW"/>
</dbReference>
<organism evidence="8 9">
    <name type="scientific">Aerophobetes bacterium</name>
    <dbReference type="NCBI Taxonomy" id="2030807"/>
    <lineage>
        <taxon>Bacteria</taxon>
        <taxon>Candidatus Aerophobota</taxon>
    </lineage>
</organism>
<dbReference type="InterPro" id="IPR004839">
    <property type="entry name" value="Aminotransferase_I/II_large"/>
</dbReference>
<dbReference type="InterPro" id="IPR050596">
    <property type="entry name" value="AspAT/PAT-like"/>
</dbReference>
<dbReference type="EC" id="2.6.1.-" evidence="6"/>